<keyword evidence="10" id="KW-1185">Reference proteome</keyword>
<evidence type="ECO:0000256" key="3">
    <source>
        <dbReference type="ARBA" id="ARBA00022448"/>
    </source>
</evidence>
<comment type="subcellular location">
    <subcellularLocation>
        <location evidence="1">Peroxisome membrane</location>
        <topology evidence="1">Multi-pass membrane protein</topology>
    </subcellularLocation>
</comment>
<dbReference type="InterPro" id="IPR045900">
    <property type="entry name" value="Peroxisomal_Ade_carrier"/>
</dbReference>
<proteinExistence type="inferred from homology"/>
<evidence type="ECO:0000256" key="2">
    <source>
        <dbReference type="ARBA" id="ARBA00006375"/>
    </source>
</evidence>
<dbReference type="PANTHER" id="PTHR46650">
    <property type="entry name" value="PEROXISOMAL ADENINE NUCLEOTIDE TRANSPORTER 1"/>
    <property type="match status" value="1"/>
</dbReference>
<dbReference type="PANTHER" id="PTHR46650:SF4">
    <property type="entry name" value="PEROXISOMAL ADENINE NUCLEOTIDE CARRIER 1"/>
    <property type="match status" value="1"/>
</dbReference>
<accession>A0ABS8S694</accession>
<keyword evidence="4" id="KW-0812">Transmembrane</keyword>
<comment type="similarity">
    <text evidence="2">Belongs to the mitochondrial carrier (TC 2.A.29) family.</text>
</comment>
<keyword evidence="5" id="KW-0677">Repeat</keyword>
<evidence type="ECO:0000256" key="8">
    <source>
        <dbReference type="ARBA" id="ARBA00023140"/>
    </source>
</evidence>
<keyword evidence="6" id="KW-1133">Transmembrane helix</keyword>
<sequence>MSVDLESISEATSVFIGALVSTTILHPLIPAKLSTKPRFKLMVSVNTDLLMFPLEAISSGKILSLYQGLGTKNLQSFIAAAAGACTAITTQTSAFGKSKGLWRTLQKVVGASYLDGLGISLFTTSNPAIQYTVFDQLKQRLLKGKEKMTEKDASPVVLSAFSAFVLDDDEDKKAEPKSSKTISGVIWSIWKKEGVLGFFKGLHAQILKTVLSSALLLPSRKRSRHNLGPHHSSEESLLLRQRRLKGLIASAQLNVLRRNIIWGFASGLSKFTVISSRFWIPVNLKHCGTREGYNKWGLVEFADISTFQFPGKISGASGLPRDADGICS</sequence>
<dbReference type="InterPro" id="IPR018108">
    <property type="entry name" value="MCP_transmembrane"/>
</dbReference>
<organism evidence="9 10">
    <name type="scientific">Datura stramonium</name>
    <name type="common">Jimsonweed</name>
    <name type="synonym">Common thornapple</name>
    <dbReference type="NCBI Taxonomy" id="4076"/>
    <lineage>
        <taxon>Eukaryota</taxon>
        <taxon>Viridiplantae</taxon>
        <taxon>Streptophyta</taxon>
        <taxon>Embryophyta</taxon>
        <taxon>Tracheophyta</taxon>
        <taxon>Spermatophyta</taxon>
        <taxon>Magnoliopsida</taxon>
        <taxon>eudicotyledons</taxon>
        <taxon>Gunneridae</taxon>
        <taxon>Pentapetalae</taxon>
        <taxon>asterids</taxon>
        <taxon>lamiids</taxon>
        <taxon>Solanales</taxon>
        <taxon>Solanaceae</taxon>
        <taxon>Solanoideae</taxon>
        <taxon>Datureae</taxon>
        <taxon>Datura</taxon>
    </lineage>
</organism>
<dbReference type="Gene3D" id="1.50.40.10">
    <property type="entry name" value="Mitochondrial carrier domain"/>
    <property type="match status" value="1"/>
</dbReference>
<dbReference type="SUPFAM" id="SSF103506">
    <property type="entry name" value="Mitochondrial carrier"/>
    <property type="match status" value="1"/>
</dbReference>
<protein>
    <submittedName>
        <fullName evidence="9">NAD(+) salvage pathway protein</fullName>
    </submittedName>
</protein>
<evidence type="ECO:0000313" key="9">
    <source>
        <dbReference type="EMBL" id="MCD7453740.1"/>
    </source>
</evidence>
<dbReference type="Pfam" id="PF00153">
    <property type="entry name" value="Mito_carr"/>
    <property type="match status" value="1"/>
</dbReference>
<evidence type="ECO:0000313" key="10">
    <source>
        <dbReference type="Proteomes" id="UP000823775"/>
    </source>
</evidence>
<keyword evidence="7" id="KW-0472">Membrane</keyword>
<evidence type="ECO:0000256" key="1">
    <source>
        <dbReference type="ARBA" id="ARBA00004585"/>
    </source>
</evidence>
<reference evidence="9 10" key="1">
    <citation type="journal article" date="2021" name="BMC Genomics">
        <title>Datura genome reveals duplications of psychoactive alkaloid biosynthetic genes and high mutation rate following tissue culture.</title>
        <authorList>
            <person name="Rajewski A."/>
            <person name="Carter-House D."/>
            <person name="Stajich J."/>
            <person name="Litt A."/>
        </authorList>
    </citation>
    <scope>NUCLEOTIDE SEQUENCE [LARGE SCALE GENOMIC DNA]</scope>
    <source>
        <strain evidence="9">AR-01</strain>
    </source>
</reference>
<dbReference type="InterPro" id="IPR023395">
    <property type="entry name" value="MCP_dom_sf"/>
</dbReference>
<dbReference type="EMBL" id="JACEIK010000264">
    <property type="protein sequence ID" value="MCD7453740.1"/>
    <property type="molecule type" value="Genomic_DNA"/>
</dbReference>
<evidence type="ECO:0000256" key="5">
    <source>
        <dbReference type="ARBA" id="ARBA00022737"/>
    </source>
</evidence>
<evidence type="ECO:0000256" key="6">
    <source>
        <dbReference type="ARBA" id="ARBA00022989"/>
    </source>
</evidence>
<comment type="caution">
    <text evidence="9">The sequence shown here is derived from an EMBL/GenBank/DDBJ whole genome shotgun (WGS) entry which is preliminary data.</text>
</comment>
<gene>
    <name evidence="9" type="primary">PNC1_3</name>
    <name evidence="9" type="ORF">HAX54_021972</name>
</gene>
<keyword evidence="3" id="KW-0813">Transport</keyword>
<name>A0ABS8S694_DATST</name>
<dbReference type="Proteomes" id="UP000823775">
    <property type="component" value="Unassembled WGS sequence"/>
</dbReference>
<evidence type="ECO:0000256" key="7">
    <source>
        <dbReference type="ARBA" id="ARBA00023136"/>
    </source>
</evidence>
<keyword evidence="8" id="KW-0576">Peroxisome</keyword>
<evidence type="ECO:0000256" key="4">
    <source>
        <dbReference type="ARBA" id="ARBA00022692"/>
    </source>
</evidence>